<protein>
    <submittedName>
        <fullName evidence="1">Uncharacterized protein</fullName>
    </submittedName>
</protein>
<reference evidence="1" key="1">
    <citation type="journal article" date="2020" name="mSystems">
        <title>Genome- and Community-Level Interaction Insights into Carbon Utilization and Element Cycling Functions of Hydrothermarchaeota in Hydrothermal Sediment.</title>
        <authorList>
            <person name="Zhou Z."/>
            <person name="Liu Y."/>
            <person name="Xu W."/>
            <person name="Pan J."/>
            <person name="Luo Z.H."/>
            <person name="Li M."/>
        </authorList>
    </citation>
    <scope>NUCLEOTIDE SEQUENCE [LARGE SCALE GENOMIC DNA]</scope>
    <source>
        <strain evidence="1">SpSt-81</strain>
    </source>
</reference>
<evidence type="ECO:0000313" key="1">
    <source>
        <dbReference type="EMBL" id="HFX12928.1"/>
    </source>
</evidence>
<comment type="caution">
    <text evidence="1">The sequence shown here is derived from an EMBL/GenBank/DDBJ whole genome shotgun (WGS) entry which is preliminary data.</text>
</comment>
<gene>
    <name evidence="1" type="ORF">ENW00_02060</name>
</gene>
<dbReference type="InterPro" id="IPR014717">
    <property type="entry name" value="Transl_elong_EF1B/ribsomal_bS6"/>
</dbReference>
<organism evidence="1">
    <name type="scientific">Dictyoglomus thermophilum</name>
    <dbReference type="NCBI Taxonomy" id="14"/>
    <lineage>
        <taxon>Bacteria</taxon>
        <taxon>Pseudomonadati</taxon>
        <taxon>Dictyoglomota</taxon>
        <taxon>Dictyoglomia</taxon>
        <taxon>Dictyoglomales</taxon>
        <taxon>Dictyoglomaceae</taxon>
        <taxon>Dictyoglomus</taxon>
    </lineage>
</organism>
<accession>A0A7C3MH34</accession>
<proteinExistence type="predicted"/>
<dbReference type="EMBL" id="DTIN01000009">
    <property type="protein sequence ID" value="HFX12928.1"/>
    <property type="molecule type" value="Genomic_DNA"/>
</dbReference>
<dbReference type="Gene3D" id="3.30.70.60">
    <property type="match status" value="1"/>
</dbReference>
<sequence>MREKIHIFIFLLIFLLGLILFIMPKYSQVNKLVNLYRNKRLELENTIESLTILRDTLNKIEERKKLIFADRNFLFLREDEIPIFYKDLSIVIKKNNIKSFEIKPGDMEDVKDLPENFPLKMQKLPIELRLVGSYNQFLDFFRNLYNQNYPISFTQIQLTNNENGNLILYTSFDIYILKGGEE</sequence>
<name>A0A7C3MH34_DICTH</name>
<dbReference type="AlphaFoldDB" id="A0A7C3MH34"/>